<dbReference type="PROSITE" id="PS50112">
    <property type="entry name" value="PAS"/>
    <property type="match status" value="1"/>
</dbReference>
<keyword evidence="13" id="KW-0863">Zinc-finger</keyword>
<feature type="domain" description="RING-type" evidence="18">
    <location>
        <begin position="1038"/>
        <end position="1077"/>
    </location>
</feature>
<evidence type="ECO:0000313" key="21">
    <source>
        <dbReference type="EMBL" id="CAD8969148.1"/>
    </source>
</evidence>
<dbReference type="PANTHER" id="PTHR44899">
    <property type="entry name" value="CAMK FAMILY PROTEIN KINASE"/>
    <property type="match status" value="1"/>
</dbReference>
<gene>
    <name evidence="21" type="ORF">HAND00432_LOCUS20144</name>
    <name evidence="20" type="ORF">HAND1043_LOCUS11230</name>
</gene>
<dbReference type="PROSITE" id="PS50011">
    <property type="entry name" value="PROTEIN_KINASE_DOM"/>
    <property type="match status" value="1"/>
</dbReference>
<dbReference type="Pfam" id="PF08446">
    <property type="entry name" value="PAS_2"/>
    <property type="match status" value="1"/>
</dbReference>
<dbReference type="Gene3D" id="3.30.450.20">
    <property type="entry name" value="PAS domain"/>
    <property type="match status" value="2"/>
</dbReference>
<keyword evidence="9" id="KW-0157">Chromophore</keyword>
<dbReference type="EC" id="2.7.11.1" evidence="1"/>
<feature type="domain" description="Phytochrome chromophore attachment site" evidence="17">
    <location>
        <begin position="196"/>
        <end position="355"/>
    </location>
</feature>
<dbReference type="GO" id="GO:0006355">
    <property type="term" value="P:regulation of DNA-templated transcription"/>
    <property type="evidence" value="ECO:0007669"/>
    <property type="project" value="InterPro"/>
</dbReference>
<dbReference type="PROSITE" id="PS00107">
    <property type="entry name" value="PROTEIN_KINASE_ATP"/>
    <property type="match status" value="1"/>
</dbReference>
<proteinExistence type="predicted"/>
<dbReference type="EMBL" id="HBFK01018202">
    <property type="protein sequence ID" value="CAD8744735.1"/>
    <property type="molecule type" value="Transcribed_RNA"/>
</dbReference>
<dbReference type="Gene3D" id="3.30.40.10">
    <property type="entry name" value="Zinc/RING finger domain, C3HC4 (zinc finger)"/>
    <property type="match status" value="1"/>
</dbReference>
<evidence type="ECO:0000256" key="3">
    <source>
        <dbReference type="ARBA" id="ARBA00022543"/>
    </source>
</evidence>
<dbReference type="InterPro" id="IPR008271">
    <property type="entry name" value="Ser/Thr_kinase_AS"/>
</dbReference>
<keyword evidence="8 14" id="KW-0067">ATP-binding</keyword>
<evidence type="ECO:0000256" key="10">
    <source>
        <dbReference type="ARBA" id="ARBA00023170"/>
    </source>
</evidence>
<evidence type="ECO:0000256" key="15">
    <source>
        <dbReference type="SAM" id="MobiDB-lite"/>
    </source>
</evidence>
<dbReference type="InterPro" id="IPR013767">
    <property type="entry name" value="PAS_fold"/>
</dbReference>
<dbReference type="EMBL" id="HBFX01033449">
    <property type="protein sequence ID" value="CAD8969148.1"/>
    <property type="molecule type" value="Transcribed_RNA"/>
</dbReference>
<dbReference type="InterPro" id="IPR017441">
    <property type="entry name" value="Protein_kinase_ATP_BS"/>
</dbReference>
<dbReference type="InterPro" id="IPR000719">
    <property type="entry name" value="Prot_kinase_dom"/>
</dbReference>
<dbReference type="PROSITE" id="PS50089">
    <property type="entry name" value="ZF_RING_2"/>
    <property type="match status" value="1"/>
</dbReference>
<dbReference type="Gene3D" id="1.10.510.10">
    <property type="entry name" value="Transferase(Phosphotransferase) domain 1"/>
    <property type="match status" value="1"/>
</dbReference>
<evidence type="ECO:0000256" key="4">
    <source>
        <dbReference type="ARBA" id="ARBA00022606"/>
    </source>
</evidence>
<dbReference type="InterPro" id="IPR043150">
    <property type="entry name" value="Phytochrome_PHY_sf"/>
</dbReference>
<dbReference type="InterPro" id="IPR001841">
    <property type="entry name" value="Znf_RING"/>
</dbReference>
<evidence type="ECO:0000256" key="13">
    <source>
        <dbReference type="PROSITE-ProRule" id="PRU00175"/>
    </source>
</evidence>
<dbReference type="PROSITE" id="PS00108">
    <property type="entry name" value="PROTEIN_KINASE_ST"/>
    <property type="match status" value="1"/>
</dbReference>
<dbReference type="InterPro" id="IPR013654">
    <property type="entry name" value="PAS_2"/>
</dbReference>
<name>A0A6T8KR54_HEMAN</name>
<dbReference type="InterPro" id="IPR013515">
    <property type="entry name" value="Phytochrome_cen-reg"/>
</dbReference>
<dbReference type="Pfam" id="PF00360">
    <property type="entry name" value="PHY"/>
    <property type="match status" value="1"/>
</dbReference>
<feature type="domain" description="PAS" evidence="19">
    <location>
        <begin position="592"/>
        <end position="662"/>
    </location>
</feature>
<evidence type="ECO:0000256" key="12">
    <source>
        <dbReference type="ARBA" id="ARBA00048679"/>
    </source>
</evidence>
<dbReference type="CDD" id="cd00130">
    <property type="entry name" value="PAS"/>
    <property type="match status" value="1"/>
</dbReference>
<dbReference type="PANTHER" id="PTHR44899:SF3">
    <property type="entry name" value="SERINE_THREONINE-PROTEIN KINASE NEK1"/>
    <property type="match status" value="1"/>
</dbReference>
<dbReference type="GO" id="GO:0005524">
    <property type="term" value="F:ATP binding"/>
    <property type="evidence" value="ECO:0007669"/>
    <property type="project" value="UniProtKB-UniRule"/>
</dbReference>
<dbReference type="Gene3D" id="3.30.450.40">
    <property type="match status" value="1"/>
</dbReference>
<feature type="binding site" evidence="14">
    <location>
        <position position="787"/>
    </location>
    <ligand>
        <name>ATP</name>
        <dbReference type="ChEBI" id="CHEBI:30616"/>
    </ligand>
</feature>
<accession>A0A6T8KR54</accession>
<keyword evidence="5" id="KW-0808">Transferase</keyword>
<evidence type="ECO:0000259" key="17">
    <source>
        <dbReference type="PROSITE" id="PS50046"/>
    </source>
</evidence>
<dbReference type="SUPFAM" id="SSF55785">
    <property type="entry name" value="PYP-like sensor domain (PAS domain)"/>
    <property type="match status" value="2"/>
</dbReference>
<dbReference type="SUPFAM" id="SSF55781">
    <property type="entry name" value="GAF domain-like"/>
    <property type="match status" value="2"/>
</dbReference>
<dbReference type="InterPro" id="IPR051131">
    <property type="entry name" value="NEK_Ser/Thr_kinase_NIMA"/>
</dbReference>
<dbReference type="SUPFAM" id="SSF56112">
    <property type="entry name" value="Protein kinase-like (PK-like)"/>
    <property type="match status" value="1"/>
</dbReference>
<dbReference type="Pfam" id="PF01590">
    <property type="entry name" value="GAF"/>
    <property type="match status" value="1"/>
</dbReference>
<dbReference type="NCBIfam" id="TIGR00229">
    <property type="entry name" value="sensory_box"/>
    <property type="match status" value="1"/>
</dbReference>
<keyword evidence="7" id="KW-0418">Kinase</keyword>
<evidence type="ECO:0000256" key="9">
    <source>
        <dbReference type="ARBA" id="ARBA00022991"/>
    </source>
</evidence>
<dbReference type="InterPro" id="IPR001294">
    <property type="entry name" value="Phytochrome"/>
</dbReference>
<feature type="region of interest" description="Disordered" evidence="15">
    <location>
        <begin position="30"/>
        <end position="49"/>
    </location>
</feature>
<dbReference type="SMART" id="SM00220">
    <property type="entry name" value="S_TKc"/>
    <property type="match status" value="1"/>
</dbReference>
<reference evidence="21" key="1">
    <citation type="submission" date="2021-01" db="EMBL/GenBank/DDBJ databases">
        <authorList>
            <person name="Corre E."/>
            <person name="Pelletier E."/>
            <person name="Niang G."/>
            <person name="Scheremetjew M."/>
            <person name="Finn R."/>
            <person name="Kale V."/>
            <person name="Holt S."/>
            <person name="Cochrane G."/>
            <person name="Meng A."/>
            <person name="Brown T."/>
            <person name="Cohen L."/>
        </authorList>
    </citation>
    <scope>NUCLEOTIDE SEQUENCE</scope>
    <source>
        <strain evidence="20">CCMP441</strain>
        <strain evidence="21">CCMP644</strain>
    </source>
</reference>
<dbReference type="Pfam" id="PF13639">
    <property type="entry name" value="zf-RING_2"/>
    <property type="match status" value="1"/>
</dbReference>
<evidence type="ECO:0000256" key="7">
    <source>
        <dbReference type="ARBA" id="ARBA00022777"/>
    </source>
</evidence>
<dbReference type="InterPro" id="IPR000014">
    <property type="entry name" value="PAS"/>
</dbReference>
<evidence type="ECO:0000256" key="1">
    <source>
        <dbReference type="ARBA" id="ARBA00012513"/>
    </source>
</evidence>
<keyword evidence="13" id="KW-0479">Metal-binding</keyword>
<evidence type="ECO:0000256" key="5">
    <source>
        <dbReference type="ARBA" id="ARBA00022679"/>
    </source>
</evidence>
<dbReference type="SMART" id="SM00065">
    <property type="entry name" value="GAF"/>
    <property type="match status" value="1"/>
</dbReference>
<organism evidence="21">
    <name type="scientific">Hemiselmis andersenii</name>
    <name type="common">Cryptophyte alga</name>
    <dbReference type="NCBI Taxonomy" id="464988"/>
    <lineage>
        <taxon>Eukaryota</taxon>
        <taxon>Cryptophyceae</taxon>
        <taxon>Cryptomonadales</taxon>
        <taxon>Hemiselmidaceae</taxon>
        <taxon>Hemiselmis</taxon>
    </lineage>
</organism>
<evidence type="ECO:0000313" key="20">
    <source>
        <dbReference type="EMBL" id="CAD8744735.1"/>
    </source>
</evidence>
<keyword evidence="4" id="KW-0716">Sensory transduction</keyword>
<evidence type="ECO:0000256" key="2">
    <source>
        <dbReference type="ARBA" id="ARBA00022527"/>
    </source>
</evidence>
<dbReference type="SMART" id="SM00091">
    <property type="entry name" value="PAS"/>
    <property type="match status" value="2"/>
</dbReference>
<keyword evidence="10" id="KW-0675">Receptor</keyword>
<dbReference type="GO" id="GO:0004674">
    <property type="term" value="F:protein serine/threonine kinase activity"/>
    <property type="evidence" value="ECO:0007669"/>
    <property type="project" value="UniProtKB-KW"/>
</dbReference>
<dbReference type="GO" id="GO:0008270">
    <property type="term" value="F:zinc ion binding"/>
    <property type="evidence" value="ECO:0007669"/>
    <property type="project" value="UniProtKB-KW"/>
</dbReference>
<dbReference type="Gene3D" id="3.30.450.270">
    <property type="match status" value="1"/>
</dbReference>
<keyword evidence="2" id="KW-0723">Serine/threonine-protein kinase</keyword>
<dbReference type="InterPro" id="IPR035965">
    <property type="entry name" value="PAS-like_dom_sf"/>
</dbReference>
<comment type="catalytic activity">
    <reaction evidence="12">
        <text>L-seryl-[protein] + ATP = O-phospho-L-seryl-[protein] + ADP + H(+)</text>
        <dbReference type="Rhea" id="RHEA:17989"/>
        <dbReference type="Rhea" id="RHEA-COMP:9863"/>
        <dbReference type="Rhea" id="RHEA-COMP:11604"/>
        <dbReference type="ChEBI" id="CHEBI:15378"/>
        <dbReference type="ChEBI" id="CHEBI:29999"/>
        <dbReference type="ChEBI" id="CHEBI:30616"/>
        <dbReference type="ChEBI" id="CHEBI:83421"/>
        <dbReference type="ChEBI" id="CHEBI:456216"/>
        <dbReference type="EC" id="2.7.11.1"/>
    </reaction>
</comment>
<dbReference type="PROSITE" id="PS50046">
    <property type="entry name" value="PHYTOCHROME_2"/>
    <property type="match status" value="1"/>
</dbReference>
<evidence type="ECO:0000259" key="16">
    <source>
        <dbReference type="PROSITE" id="PS50011"/>
    </source>
</evidence>
<protein>
    <recommendedName>
        <fullName evidence="1">non-specific serine/threonine protein kinase</fullName>
        <ecNumber evidence="1">2.7.11.1</ecNumber>
    </recommendedName>
</protein>
<dbReference type="InterPro" id="IPR003018">
    <property type="entry name" value="GAF"/>
</dbReference>
<evidence type="ECO:0000259" key="18">
    <source>
        <dbReference type="PROSITE" id="PS50089"/>
    </source>
</evidence>
<keyword evidence="3" id="KW-0600">Photoreceptor protein</keyword>
<keyword evidence="6 14" id="KW-0547">Nucleotide-binding</keyword>
<dbReference type="InterPro" id="IPR016132">
    <property type="entry name" value="Phyto_chromo_attachment"/>
</dbReference>
<evidence type="ECO:0000256" key="11">
    <source>
        <dbReference type="ARBA" id="ARBA00047899"/>
    </source>
</evidence>
<dbReference type="Pfam" id="PF00069">
    <property type="entry name" value="Pkinase"/>
    <property type="match status" value="1"/>
</dbReference>
<evidence type="ECO:0000256" key="8">
    <source>
        <dbReference type="ARBA" id="ARBA00022840"/>
    </source>
</evidence>
<dbReference type="InterPro" id="IPR029016">
    <property type="entry name" value="GAF-like_dom_sf"/>
</dbReference>
<feature type="compositionally biased region" description="Polar residues" evidence="15">
    <location>
        <begin position="30"/>
        <end position="48"/>
    </location>
</feature>
<feature type="domain" description="Protein kinase" evidence="16">
    <location>
        <begin position="758"/>
        <end position="1019"/>
    </location>
</feature>
<evidence type="ECO:0000256" key="14">
    <source>
        <dbReference type="PROSITE-ProRule" id="PRU10141"/>
    </source>
</evidence>
<dbReference type="InterPro" id="IPR011009">
    <property type="entry name" value="Kinase-like_dom_sf"/>
</dbReference>
<dbReference type="SUPFAM" id="SSF57850">
    <property type="entry name" value="RING/U-box"/>
    <property type="match status" value="1"/>
</dbReference>
<sequence length="1307" mass="143498">MAGTERDLQEARNRQIQADVLIHETYTSPNSTGASLHADANSSSTMGSSHAYVPTMREIEDYTRMLNNPGAVMPHGVFVLADESHGLAIKGVSQNCGAFLGIEVPELMGKSFVDYIDNPSAIEAALMMKDLALANPVTVGLVGSDGNMRMLVNLILHRIPDMGLAIDIEELDPYENAFSFHQRVRQAIDRLSTCETLESMCQQVSEEFFQMSGYDRVMMYKFHEDHHGEVITEFCTENIKDDSFLGLHYPATDIPQRSRDQFRAVSVRILVDVRAPDSPVLLQEGDPSHSLPLTMSSLRPAHACHKEYLANMGVTATIAVAIVVKDQLWGIMIAHHMEPKFVSFQMRMAIELLTQAFSMALTNLIDTAAHARHERSLQLHSKLCDKMYQQGSNPGLRIRGLIESDPSIVDLIPGCSGAVVYYRGRISCVGTVPSKEDLEAMVQRLIEKWNTSSAGRQIVKTDCMEDIDVRFAECASICAGTLCVPISDEGILIWFRPELSTTIRWGGAAQGQKTIVQHKHGVMHPRASFEVYTDSVRGRSQQWLKWEVDAAEGIGHLASDCLRASDEANEGEALLSRMKDNETEAKSAADEAATELMHLMDSVKSPIFGVDNHGNVTQWNKVVASATGHTRLTVVGKPMEGFLHPTCLAKYKSAVSAAMKGDASRGVYLELVNHQKGTNVTQTGLAATSVLANVSPRYNSEGICVGVVLVCTDVTLAKASGIKQQRMGEQVEAATRKAGALQPNGIDATEDNFSFHPNKDDALLGEGAFGKTYTMRSSMDDQLYAVKMINVDKAERNGLPVENLKREVQMLLRLAHKNVIRYYTCYMHKKGRFFCIVMELATGGTWSSLVNMVATKGPIGDDRVTKIVLQLCEGLQHIHSKKMIHRDMKPDNVLFTSGEEEVKITDFGLACMTSGNEAGSRAGTLTYASPEKAGAKAYTNKDDMWAVGCMLSELLTGVSMVSRCGVGIFAFNQDLVNDTVKASKTQSAKLGALVEKLLSNDPNQRPSAAEVMAQLQPAKHQRQISAEALDEMLDEYSCAICQSLVLDAHTVCEEEHIFCRTCLEQWLKQQQNCPGCRKPAVSDKPTRLRVINNAVAKLAPKALSAEQLKQRDQREAEEKIALEENLAQLAIDASDKAPSAASGESGLLLWQYLEGKAQYGSACTVFLHTQSGCVVEVFHQNGWFRFRTKAGGGVSWCNSCGNLGDSDFGAPGAVQDLEKGKGVEIPATGVLPELESGDYWTSKVRQNRLLMESADMENLTLTQNGGFAWVSHESVKKAVVWMPGYEQAEQKTHEEAEAIMLEASNFW</sequence>
<dbReference type="InterPro" id="IPR013083">
    <property type="entry name" value="Znf_RING/FYVE/PHD"/>
</dbReference>
<evidence type="ECO:0000256" key="6">
    <source>
        <dbReference type="ARBA" id="ARBA00022741"/>
    </source>
</evidence>
<dbReference type="Pfam" id="PF00989">
    <property type="entry name" value="PAS"/>
    <property type="match status" value="1"/>
</dbReference>
<evidence type="ECO:0000259" key="19">
    <source>
        <dbReference type="PROSITE" id="PS50112"/>
    </source>
</evidence>
<dbReference type="GO" id="GO:0009584">
    <property type="term" value="P:detection of visible light"/>
    <property type="evidence" value="ECO:0007669"/>
    <property type="project" value="InterPro"/>
</dbReference>
<keyword evidence="13" id="KW-0862">Zinc</keyword>
<dbReference type="PRINTS" id="PR01033">
    <property type="entry name" value="PHYTOCHROME"/>
</dbReference>
<dbReference type="GO" id="GO:0009881">
    <property type="term" value="F:photoreceptor activity"/>
    <property type="evidence" value="ECO:0007669"/>
    <property type="project" value="UniProtKB-KW"/>
</dbReference>
<comment type="catalytic activity">
    <reaction evidence="11">
        <text>L-threonyl-[protein] + ATP = O-phospho-L-threonyl-[protein] + ADP + H(+)</text>
        <dbReference type="Rhea" id="RHEA:46608"/>
        <dbReference type="Rhea" id="RHEA-COMP:11060"/>
        <dbReference type="Rhea" id="RHEA-COMP:11605"/>
        <dbReference type="ChEBI" id="CHEBI:15378"/>
        <dbReference type="ChEBI" id="CHEBI:30013"/>
        <dbReference type="ChEBI" id="CHEBI:30616"/>
        <dbReference type="ChEBI" id="CHEBI:61977"/>
        <dbReference type="ChEBI" id="CHEBI:456216"/>
        <dbReference type="EC" id="2.7.11.1"/>
    </reaction>
</comment>